<dbReference type="PANTHER" id="PTHR23090">
    <property type="entry name" value="NH 3 /GLUTAMINE-DEPENDENT NAD + SYNTHETASE"/>
    <property type="match status" value="1"/>
</dbReference>
<protein>
    <submittedName>
        <fullName evidence="5">Uncharacterized protein</fullName>
    </submittedName>
</protein>
<gene>
    <name evidence="5" type="ORF">M8C21_021185</name>
</gene>
<dbReference type="InterPro" id="IPR000271">
    <property type="entry name" value="Ribosomal_bL34"/>
</dbReference>
<evidence type="ECO:0000256" key="4">
    <source>
        <dbReference type="ARBA" id="ARBA00023274"/>
    </source>
</evidence>
<dbReference type="GO" id="GO:0005737">
    <property type="term" value="C:cytoplasm"/>
    <property type="evidence" value="ECO:0007669"/>
    <property type="project" value="InterPro"/>
</dbReference>
<evidence type="ECO:0000313" key="6">
    <source>
        <dbReference type="Proteomes" id="UP001206925"/>
    </source>
</evidence>
<dbReference type="GO" id="GO:0009435">
    <property type="term" value="P:NAD+ biosynthetic process"/>
    <property type="evidence" value="ECO:0007669"/>
    <property type="project" value="InterPro"/>
</dbReference>
<name>A0AAD5G3N2_AMBAR</name>
<keyword evidence="2" id="KW-0436">Ligase</keyword>
<evidence type="ECO:0000256" key="1">
    <source>
        <dbReference type="ARBA" id="ARBA00010111"/>
    </source>
</evidence>
<evidence type="ECO:0000256" key="2">
    <source>
        <dbReference type="ARBA" id="ARBA00022598"/>
    </source>
</evidence>
<dbReference type="Gene3D" id="3.40.50.620">
    <property type="entry name" value="HUPs"/>
    <property type="match status" value="1"/>
</dbReference>
<dbReference type="Proteomes" id="UP001206925">
    <property type="component" value="Unassembled WGS sequence"/>
</dbReference>
<dbReference type="GO" id="GO:0006412">
    <property type="term" value="P:translation"/>
    <property type="evidence" value="ECO:0007669"/>
    <property type="project" value="InterPro"/>
</dbReference>
<dbReference type="GO" id="GO:0004359">
    <property type="term" value="F:glutaminase activity"/>
    <property type="evidence" value="ECO:0007669"/>
    <property type="project" value="InterPro"/>
</dbReference>
<dbReference type="PANTHER" id="PTHR23090:SF9">
    <property type="entry name" value="GLUTAMINE-DEPENDENT NAD(+) SYNTHETASE"/>
    <property type="match status" value="1"/>
</dbReference>
<dbReference type="GO" id="GO:1990904">
    <property type="term" value="C:ribonucleoprotein complex"/>
    <property type="evidence" value="ECO:0007669"/>
    <property type="project" value="UniProtKB-KW"/>
</dbReference>
<sequence length="164" mass="18373">MCIKRTYQPNNLRRRRVHGYLARSNDTQARMLADEIGSWHLDESIDSSSDVDEGSHGYLTKFSDGSSVDMSPISYLRICFRWTATHLGFYLLAEIEPAPPTVALKSIRSNYSQLDEVDMGMTYDELLAEEDLRIWDCDHAQDVHASSNDVGVVTVGSSDPKAGL</sequence>
<comment type="similarity">
    <text evidence="1">Belongs to the bacterial ribosomal protein bL34 family.</text>
</comment>
<reference evidence="5" key="1">
    <citation type="submission" date="2022-06" db="EMBL/GenBank/DDBJ databases">
        <title>Uncovering the hologenomic basis of an extraordinary plant invasion.</title>
        <authorList>
            <person name="Bieker V.C."/>
            <person name="Martin M.D."/>
            <person name="Gilbert T."/>
            <person name="Hodgins K."/>
            <person name="Battlay P."/>
            <person name="Petersen B."/>
            <person name="Wilson J."/>
        </authorList>
    </citation>
    <scope>NUCLEOTIDE SEQUENCE</scope>
    <source>
        <strain evidence="5">AA19_3_7</strain>
        <tissue evidence="5">Leaf</tissue>
    </source>
</reference>
<dbReference type="InterPro" id="IPR014729">
    <property type="entry name" value="Rossmann-like_a/b/a_fold"/>
</dbReference>
<keyword evidence="3" id="KW-0689">Ribosomal protein</keyword>
<comment type="caution">
    <text evidence="5">The sequence shown here is derived from an EMBL/GenBank/DDBJ whole genome shotgun (WGS) entry which is preliminary data.</text>
</comment>
<dbReference type="GO" id="GO:0003952">
    <property type="term" value="F:NAD+ synthase (glutamine-hydrolyzing) activity"/>
    <property type="evidence" value="ECO:0007669"/>
    <property type="project" value="InterPro"/>
</dbReference>
<dbReference type="EMBL" id="JAMZMK010011340">
    <property type="protein sequence ID" value="KAI7727614.1"/>
    <property type="molecule type" value="Genomic_DNA"/>
</dbReference>
<dbReference type="AlphaFoldDB" id="A0AAD5G3N2"/>
<evidence type="ECO:0000256" key="3">
    <source>
        <dbReference type="ARBA" id="ARBA00022980"/>
    </source>
</evidence>
<proteinExistence type="inferred from homology"/>
<organism evidence="5 6">
    <name type="scientific">Ambrosia artemisiifolia</name>
    <name type="common">Common ragweed</name>
    <dbReference type="NCBI Taxonomy" id="4212"/>
    <lineage>
        <taxon>Eukaryota</taxon>
        <taxon>Viridiplantae</taxon>
        <taxon>Streptophyta</taxon>
        <taxon>Embryophyta</taxon>
        <taxon>Tracheophyta</taxon>
        <taxon>Spermatophyta</taxon>
        <taxon>Magnoliopsida</taxon>
        <taxon>eudicotyledons</taxon>
        <taxon>Gunneridae</taxon>
        <taxon>Pentapetalae</taxon>
        <taxon>asterids</taxon>
        <taxon>campanulids</taxon>
        <taxon>Asterales</taxon>
        <taxon>Asteraceae</taxon>
        <taxon>Asteroideae</taxon>
        <taxon>Heliantheae alliance</taxon>
        <taxon>Heliantheae</taxon>
        <taxon>Ambrosia</taxon>
    </lineage>
</organism>
<dbReference type="Gene3D" id="1.10.287.3980">
    <property type="match status" value="1"/>
</dbReference>
<evidence type="ECO:0000313" key="5">
    <source>
        <dbReference type="EMBL" id="KAI7727614.1"/>
    </source>
</evidence>
<dbReference type="GO" id="GO:0003735">
    <property type="term" value="F:structural constituent of ribosome"/>
    <property type="evidence" value="ECO:0007669"/>
    <property type="project" value="InterPro"/>
</dbReference>
<accession>A0AAD5G3N2</accession>
<keyword evidence="4" id="KW-0687">Ribonucleoprotein</keyword>
<dbReference type="SUPFAM" id="SSF52402">
    <property type="entry name" value="Adenine nucleotide alpha hydrolases-like"/>
    <property type="match status" value="1"/>
</dbReference>
<dbReference type="InterPro" id="IPR003694">
    <property type="entry name" value="NAD_synthase"/>
</dbReference>
<dbReference type="Pfam" id="PF00468">
    <property type="entry name" value="Ribosomal_L34"/>
    <property type="match status" value="1"/>
</dbReference>
<dbReference type="GO" id="GO:0005840">
    <property type="term" value="C:ribosome"/>
    <property type="evidence" value="ECO:0007669"/>
    <property type="project" value="UniProtKB-KW"/>
</dbReference>
<keyword evidence="6" id="KW-1185">Reference proteome</keyword>